<proteinExistence type="predicted"/>
<evidence type="ECO:0000313" key="3">
    <source>
        <dbReference type="Proteomes" id="UP000562682"/>
    </source>
</evidence>
<dbReference type="EMBL" id="JAAOAK010000006">
    <property type="protein sequence ID" value="KAF5695629.1"/>
    <property type="molecule type" value="Genomic_DNA"/>
</dbReference>
<dbReference type="AlphaFoldDB" id="A0A8H5XL90"/>
<dbReference type="GO" id="GO:0016874">
    <property type="term" value="F:ligase activity"/>
    <property type="evidence" value="ECO:0007669"/>
    <property type="project" value="UniProtKB-KW"/>
</dbReference>
<gene>
    <name evidence="2" type="ORF">FDENT_254</name>
</gene>
<accession>A0A8H5XL90</accession>
<dbReference type="Gene3D" id="3.40.50.12780">
    <property type="entry name" value="N-terminal domain of ligase-like"/>
    <property type="match status" value="1"/>
</dbReference>
<dbReference type="InterPro" id="IPR000873">
    <property type="entry name" value="AMP-dep_synth/lig_dom"/>
</dbReference>
<reference evidence="2 3" key="1">
    <citation type="submission" date="2020-05" db="EMBL/GenBank/DDBJ databases">
        <title>Identification and distribution of gene clusters putatively required for synthesis of sphingolipid metabolism inhibitors in phylogenetically diverse species of the filamentous fungus Fusarium.</title>
        <authorList>
            <person name="Kim H.-S."/>
            <person name="Busman M."/>
            <person name="Brown D.W."/>
            <person name="Divon H."/>
            <person name="Uhlig S."/>
            <person name="Proctor R.H."/>
        </authorList>
    </citation>
    <scope>NUCLEOTIDE SEQUENCE [LARGE SCALE GENOMIC DNA]</scope>
    <source>
        <strain evidence="2 3">NRRL 25311</strain>
    </source>
</reference>
<evidence type="ECO:0000259" key="1">
    <source>
        <dbReference type="Pfam" id="PF00501"/>
    </source>
</evidence>
<evidence type="ECO:0000313" key="2">
    <source>
        <dbReference type="EMBL" id="KAF5695629.1"/>
    </source>
</evidence>
<keyword evidence="2" id="KW-0436">Ligase</keyword>
<dbReference type="PANTHER" id="PTHR43767">
    <property type="entry name" value="LONG-CHAIN-FATTY-ACID--COA LIGASE"/>
    <property type="match status" value="1"/>
</dbReference>
<dbReference type="InterPro" id="IPR050237">
    <property type="entry name" value="ATP-dep_AMP-bd_enzyme"/>
</dbReference>
<dbReference type="SUPFAM" id="SSF56801">
    <property type="entry name" value="Acetyl-CoA synthetase-like"/>
    <property type="match status" value="1"/>
</dbReference>
<dbReference type="PANTHER" id="PTHR43767:SF1">
    <property type="entry name" value="NONRIBOSOMAL PEPTIDE SYNTHASE PES1 (EUROFUNG)-RELATED"/>
    <property type="match status" value="1"/>
</dbReference>
<keyword evidence="3" id="KW-1185">Reference proteome</keyword>
<dbReference type="Pfam" id="PF00501">
    <property type="entry name" value="AMP-binding"/>
    <property type="match status" value="1"/>
</dbReference>
<organism evidence="2 3">
    <name type="scientific">Fusarium denticulatum</name>
    <dbReference type="NCBI Taxonomy" id="48507"/>
    <lineage>
        <taxon>Eukaryota</taxon>
        <taxon>Fungi</taxon>
        <taxon>Dikarya</taxon>
        <taxon>Ascomycota</taxon>
        <taxon>Pezizomycotina</taxon>
        <taxon>Sordariomycetes</taxon>
        <taxon>Hypocreomycetidae</taxon>
        <taxon>Hypocreales</taxon>
        <taxon>Nectriaceae</taxon>
        <taxon>Fusarium</taxon>
        <taxon>Fusarium fujikuroi species complex</taxon>
    </lineage>
</organism>
<name>A0A8H5XL90_9HYPO</name>
<dbReference type="Proteomes" id="UP000562682">
    <property type="component" value="Unassembled WGS sequence"/>
</dbReference>
<dbReference type="InterPro" id="IPR042099">
    <property type="entry name" value="ANL_N_sf"/>
</dbReference>
<feature type="domain" description="AMP-dependent synthetase/ligase" evidence="1">
    <location>
        <begin position="72"/>
        <end position="156"/>
    </location>
</feature>
<comment type="caution">
    <text evidence="2">The sequence shown here is derived from an EMBL/GenBank/DDBJ whole genome shotgun (WGS) entry which is preliminary data.</text>
</comment>
<protein>
    <submittedName>
        <fullName evidence="2">Long-chain-fatty-acid ligase</fullName>
    </submittedName>
</protein>
<sequence>MESCLKDEVNVASHCFAQSDAALGYANFAARKMATERLGHDAKDVAKSKIRDPNAAPSMSVANYLKGPFSRFGDQEVTFQQFDTAVGVLASESRKIGTVPCDRVLVMMENSVEMAYSWMAVNRLGATWVPLNPELKSVTLKGVITSAQPKLAIVDEVLWPEFQQAYVVEGASAFVNKPDGIGPQSLSSLKDWLHQLPSQ</sequence>